<evidence type="ECO:0000256" key="2">
    <source>
        <dbReference type="RuleBase" id="RU003476"/>
    </source>
</evidence>
<organism evidence="4 5">
    <name type="scientific">Thalassobacillus hwangdonensis</name>
    <dbReference type="NCBI Taxonomy" id="546108"/>
    <lineage>
        <taxon>Bacteria</taxon>
        <taxon>Bacillati</taxon>
        <taxon>Bacillota</taxon>
        <taxon>Bacilli</taxon>
        <taxon>Bacillales</taxon>
        <taxon>Bacillaceae</taxon>
        <taxon>Thalassobacillus</taxon>
    </lineage>
</organism>
<dbReference type="InterPro" id="IPR015797">
    <property type="entry name" value="NUDIX_hydrolase-like_dom_sf"/>
</dbReference>
<dbReference type="Gene3D" id="3.90.79.10">
    <property type="entry name" value="Nucleoside Triphosphate Pyrophosphohydrolase"/>
    <property type="match status" value="1"/>
</dbReference>
<keyword evidence="1 2" id="KW-0378">Hydrolase</keyword>
<dbReference type="PROSITE" id="PS00893">
    <property type="entry name" value="NUDIX_BOX"/>
    <property type="match status" value="1"/>
</dbReference>
<comment type="similarity">
    <text evidence="2">Belongs to the Nudix hydrolase family.</text>
</comment>
<reference evidence="5" key="1">
    <citation type="journal article" date="2019" name="Int. J. Syst. Evol. Microbiol.">
        <title>The Global Catalogue of Microorganisms (GCM) 10K type strain sequencing project: providing services to taxonomists for standard genome sequencing and annotation.</title>
        <authorList>
            <consortium name="The Broad Institute Genomics Platform"/>
            <consortium name="The Broad Institute Genome Sequencing Center for Infectious Disease"/>
            <person name="Wu L."/>
            <person name="Ma J."/>
        </authorList>
    </citation>
    <scope>NUCLEOTIDE SEQUENCE [LARGE SCALE GENOMIC DNA]</scope>
    <source>
        <strain evidence="5">CCUG 56607</strain>
    </source>
</reference>
<dbReference type="EMBL" id="JBHTKL010000006">
    <property type="protein sequence ID" value="MFD1020874.1"/>
    <property type="molecule type" value="Genomic_DNA"/>
</dbReference>
<dbReference type="Pfam" id="PF00293">
    <property type="entry name" value="NUDIX"/>
    <property type="match status" value="1"/>
</dbReference>
<dbReference type="InterPro" id="IPR020476">
    <property type="entry name" value="Nudix_hydrolase"/>
</dbReference>
<proteinExistence type="inferred from homology"/>
<dbReference type="PRINTS" id="PR00502">
    <property type="entry name" value="NUDIXFAMILY"/>
</dbReference>
<dbReference type="RefSeq" id="WP_386063317.1">
    <property type="nucleotide sequence ID" value="NZ_JBHTKL010000006.1"/>
</dbReference>
<comment type="caution">
    <text evidence="4">The sequence shown here is derived from an EMBL/GenBank/DDBJ whole genome shotgun (WGS) entry which is preliminary data.</text>
</comment>
<keyword evidence="5" id="KW-1185">Reference proteome</keyword>
<accession>A0ABW3L8C9</accession>
<dbReference type="InterPro" id="IPR020084">
    <property type="entry name" value="NUDIX_hydrolase_CS"/>
</dbReference>
<sequence length="126" mass="13903">MSGSIDEKPSIRHVALIKRVRNGETYYVFPGGGIEEGETISQAARREAFEELGVTVAVKELLVEVAYNGTQYFFKAEINGGTFGTGEGEEFKGGRGSYLPVWIAIEKLDLIDVRPEEVALKLQSLY</sequence>
<dbReference type="PANTHER" id="PTHR43736">
    <property type="entry name" value="ADP-RIBOSE PYROPHOSPHATASE"/>
    <property type="match status" value="1"/>
</dbReference>
<dbReference type="PROSITE" id="PS51462">
    <property type="entry name" value="NUDIX"/>
    <property type="match status" value="1"/>
</dbReference>
<dbReference type="PANTHER" id="PTHR43736:SF2">
    <property type="entry name" value="MUTT_NUDIX FAMILY PROTEIN"/>
    <property type="match status" value="1"/>
</dbReference>
<name>A0ABW3L8C9_9BACI</name>
<evidence type="ECO:0000256" key="1">
    <source>
        <dbReference type="ARBA" id="ARBA00022801"/>
    </source>
</evidence>
<evidence type="ECO:0000313" key="5">
    <source>
        <dbReference type="Proteomes" id="UP001596990"/>
    </source>
</evidence>
<dbReference type="SUPFAM" id="SSF55811">
    <property type="entry name" value="Nudix"/>
    <property type="match status" value="1"/>
</dbReference>
<evidence type="ECO:0000313" key="4">
    <source>
        <dbReference type="EMBL" id="MFD1020874.1"/>
    </source>
</evidence>
<feature type="domain" description="Nudix hydrolase" evidence="3">
    <location>
        <begin position="1"/>
        <end position="126"/>
    </location>
</feature>
<dbReference type="InterPro" id="IPR000086">
    <property type="entry name" value="NUDIX_hydrolase_dom"/>
</dbReference>
<gene>
    <name evidence="4" type="ORF">ACFQ2J_16925</name>
</gene>
<dbReference type="Proteomes" id="UP001596990">
    <property type="component" value="Unassembled WGS sequence"/>
</dbReference>
<evidence type="ECO:0000259" key="3">
    <source>
        <dbReference type="PROSITE" id="PS51462"/>
    </source>
</evidence>
<protein>
    <submittedName>
        <fullName evidence="4">NUDIX domain-containing protein</fullName>
    </submittedName>
</protein>